<keyword evidence="1" id="KW-1133">Transmembrane helix</keyword>
<feature type="transmembrane region" description="Helical" evidence="1">
    <location>
        <begin position="23"/>
        <end position="53"/>
    </location>
</feature>
<keyword evidence="1" id="KW-0472">Membrane</keyword>
<keyword evidence="1" id="KW-0812">Transmembrane</keyword>
<dbReference type="Proteomes" id="UP000271624">
    <property type="component" value="Unassembled WGS sequence"/>
</dbReference>
<organism evidence="2 3">
    <name type="scientific">Dulcicalothrix desertica PCC 7102</name>
    <dbReference type="NCBI Taxonomy" id="232991"/>
    <lineage>
        <taxon>Bacteria</taxon>
        <taxon>Bacillati</taxon>
        <taxon>Cyanobacteriota</taxon>
        <taxon>Cyanophyceae</taxon>
        <taxon>Nostocales</taxon>
        <taxon>Calotrichaceae</taxon>
        <taxon>Dulcicalothrix</taxon>
    </lineage>
</organism>
<dbReference type="EMBL" id="RSCL01000024">
    <property type="protein sequence ID" value="RUT00414.1"/>
    <property type="molecule type" value="Genomic_DNA"/>
</dbReference>
<evidence type="ECO:0000256" key="1">
    <source>
        <dbReference type="SAM" id="Phobius"/>
    </source>
</evidence>
<dbReference type="OrthoDB" id="516489at2"/>
<dbReference type="RefSeq" id="WP_127085626.1">
    <property type="nucleotide sequence ID" value="NZ_RSCL01000024.1"/>
</dbReference>
<dbReference type="PROSITE" id="PS51257">
    <property type="entry name" value="PROKAR_LIPOPROTEIN"/>
    <property type="match status" value="1"/>
</dbReference>
<comment type="caution">
    <text evidence="2">The sequence shown here is derived from an EMBL/GenBank/DDBJ whole genome shotgun (WGS) entry which is preliminary data.</text>
</comment>
<reference evidence="2" key="2">
    <citation type="journal article" date="2019" name="Genome Biol. Evol.">
        <title>Day and night: Metabolic profiles and evolutionary relationships of six axenic non-marine cyanobacteria.</title>
        <authorList>
            <person name="Will S.E."/>
            <person name="Henke P."/>
            <person name="Boedeker C."/>
            <person name="Huang S."/>
            <person name="Brinkmann H."/>
            <person name="Rohde M."/>
            <person name="Jarek M."/>
            <person name="Friedl T."/>
            <person name="Seufert S."/>
            <person name="Schumacher M."/>
            <person name="Overmann J."/>
            <person name="Neumann-Schaal M."/>
            <person name="Petersen J."/>
        </authorList>
    </citation>
    <scope>NUCLEOTIDE SEQUENCE [LARGE SCALE GENOMIC DNA]</scope>
    <source>
        <strain evidence="2">PCC 7102</strain>
    </source>
</reference>
<keyword evidence="3" id="KW-1185">Reference proteome</keyword>
<proteinExistence type="predicted"/>
<evidence type="ECO:0000313" key="3">
    <source>
        <dbReference type="Proteomes" id="UP000271624"/>
    </source>
</evidence>
<accession>A0A3S1AGT8</accession>
<protein>
    <submittedName>
        <fullName evidence="2">Uncharacterized protein</fullName>
    </submittedName>
</protein>
<gene>
    <name evidence="2" type="ORF">DSM106972_075420</name>
</gene>
<name>A0A3S1AGT8_9CYAN</name>
<evidence type="ECO:0000313" key="2">
    <source>
        <dbReference type="EMBL" id="RUT00414.1"/>
    </source>
</evidence>
<sequence>MYRNLEGCDDVTAAPATNYTSQFIYGLIACFLVIGLGAFLGLVLLFLPFIFIIKLADRQTEQAKITKTYKSLMKRYYNNTLFNVQ</sequence>
<reference evidence="2" key="1">
    <citation type="submission" date="2018-12" db="EMBL/GenBank/DDBJ databases">
        <authorList>
            <person name="Will S."/>
            <person name="Neumann-Schaal M."/>
            <person name="Henke P."/>
        </authorList>
    </citation>
    <scope>NUCLEOTIDE SEQUENCE</scope>
    <source>
        <strain evidence="2">PCC 7102</strain>
    </source>
</reference>
<dbReference type="AlphaFoldDB" id="A0A3S1AGT8"/>